<evidence type="ECO:0000256" key="6">
    <source>
        <dbReference type="ARBA" id="ARBA00024199"/>
    </source>
</evidence>
<dbReference type="RefSeq" id="XP_073227025.1">
    <property type="nucleotide sequence ID" value="XM_073370924.1"/>
</dbReference>
<evidence type="ECO:0000256" key="2">
    <source>
        <dbReference type="ARBA" id="ARBA00022490"/>
    </source>
</evidence>
<keyword evidence="5" id="KW-0539">Nucleus</keyword>
<keyword evidence="4" id="KW-0932">Cytokinin signaling pathway</keyword>
<reference evidence="9" key="2">
    <citation type="submission" date="2025-08" db="UniProtKB">
        <authorList>
            <consortium name="RefSeq"/>
        </authorList>
    </citation>
    <scope>IDENTIFICATION</scope>
    <source>
        <tissue evidence="9">Etiolated seedlings</tissue>
    </source>
</reference>
<dbReference type="GO" id="GO:0009736">
    <property type="term" value="P:cytokinin-activated signaling pathway"/>
    <property type="evidence" value="ECO:0007669"/>
    <property type="project" value="UniProtKB-KW"/>
</dbReference>
<keyword evidence="3" id="KW-0203">Cytokinin biosynthesis</keyword>
<keyword evidence="2" id="KW-0963">Cytoplasm</keyword>
<organism evidence="8 9">
    <name type="scientific">Cicer arietinum</name>
    <name type="common">Chickpea</name>
    <name type="synonym">Garbanzo</name>
    <dbReference type="NCBI Taxonomy" id="3827"/>
    <lineage>
        <taxon>Eukaryota</taxon>
        <taxon>Viridiplantae</taxon>
        <taxon>Streptophyta</taxon>
        <taxon>Embryophyta</taxon>
        <taxon>Tracheophyta</taxon>
        <taxon>Spermatophyta</taxon>
        <taxon>Magnoliopsida</taxon>
        <taxon>eudicotyledons</taxon>
        <taxon>Gunneridae</taxon>
        <taxon>Pentapetalae</taxon>
        <taxon>rosids</taxon>
        <taxon>fabids</taxon>
        <taxon>Fabales</taxon>
        <taxon>Fabaceae</taxon>
        <taxon>Papilionoideae</taxon>
        <taxon>50 kb inversion clade</taxon>
        <taxon>NPAAA clade</taxon>
        <taxon>Hologalegina</taxon>
        <taxon>IRL clade</taxon>
        <taxon>Cicereae</taxon>
        <taxon>Cicer</taxon>
    </lineage>
</organism>
<dbReference type="InterPro" id="IPR044670">
    <property type="entry name" value="SOFL"/>
</dbReference>
<dbReference type="Proteomes" id="UP000087171">
    <property type="component" value="Chromosome Ca7"/>
</dbReference>
<reference evidence="8" key="1">
    <citation type="journal article" date="2013" name="Nat. Biotechnol.">
        <title>Draft genome sequence of chickpea (Cicer arietinum) provides a resource for trait improvement.</title>
        <authorList>
            <person name="Varshney R.K."/>
            <person name="Song C."/>
            <person name="Saxena R.K."/>
            <person name="Azam S."/>
            <person name="Yu S."/>
            <person name="Sharpe A.G."/>
            <person name="Cannon S."/>
            <person name="Baek J."/>
            <person name="Rosen B.D."/>
            <person name="Tar'an B."/>
            <person name="Millan T."/>
            <person name="Zhang X."/>
            <person name="Ramsay L.D."/>
            <person name="Iwata A."/>
            <person name="Wang Y."/>
            <person name="Nelson W."/>
            <person name="Farmer A.D."/>
            <person name="Gaur P.M."/>
            <person name="Soderlund C."/>
            <person name="Penmetsa R.V."/>
            <person name="Xu C."/>
            <person name="Bharti A.K."/>
            <person name="He W."/>
            <person name="Winter P."/>
            <person name="Zhao S."/>
            <person name="Hane J.K."/>
            <person name="Carrasquilla-Garcia N."/>
            <person name="Condie J.A."/>
            <person name="Upadhyaya H.D."/>
            <person name="Luo M.C."/>
            <person name="Thudi M."/>
            <person name="Gowda C.L."/>
            <person name="Singh N.P."/>
            <person name="Lichtenzveig J."/>
            <person name="Gali K.K."/>
            <person name="Rubio J."/>
            <person name="Nadarajan N."/>
            <person name="Dolezel J."/>
            <person name="Bansal K.C."/>
            <person name="Xu X."/>
            <person name="Edwards D."/>
            <person name="Zhang G."/>
            <person name="Kahl G."/>
            <person name="Gil J."/>
            <person name="Singh K.B."/>
            <person name="Datta S.K."/>
            <person name="Jackson S.A."/>
            <person name="Wang J."/>
            <person name="Cook D.R."/>
        </authorList>
    </citation>
    <scope>NUCLEOTIDE SEQUENCE [LARGE SCALE GENOMIC DNA]</scope>
    <source>
        <strain evidence="8">cv. CDC Frontier</strain>
    </source>
</reference>
<evidence type="ECO:0000256" key="3">
    <source>
        <dbReference type="ARBA" id="ARBA00022712"/>
    </source>
</evidence>
<comment type="subcellular location">
    <subcellularLocation>
        <location evidence="1">Cytoplasm</location>
    </subcellularLocation>
</comment>
<dbReference type="GeneID" id="101503332"/>
<dbReference type="AlphaFoldDB" id="A0A1S2YR72"/>
<dbReference type="eggNOG" id="ENOG502S95J">
    <property type="taxonomic scope" value="Eukaryota"/>
</dbReference>
<evidence type="ECO:0000313" key="9">
    <source>
        <dbReference type="RefSeq" id="XP_004508641.1"/>
    </source>
</evidence>
<evidence type="ECO:0000313" key="8">
    <source>
        <dbReference type="Proteomes" id="UP000087171"/>
    </source>
</evidence>
<gene>
    <name evidence="9" type="primary">LOC101503332</name>
</gene>
<protein>
    <submittedName>
        <fullName evidence="9">Acidic leucine-rich nuclear phosphoprotein 32 family member E</fullName>
    </submittedName>
</protein>
<feature type="region of interest" description="Disordered" evidence="7">
    <location>
        <begin position="1"/>
        <end position="85"/>
    </location>
</feature>
<name>A0A1S2YR72_CICAR</name>
<evidence type="ECO:0000256" key="5">
    <source>
        <dbReference type="ARBA" id="ARBA00023242"/>
    </source>
</evidence>
<sequence length="153" mass="17006">MKPYSKNFGIEEECQSSESGWTMYIGSPIEDDDNDDDDEDDGDIDNMDDEEGTHEAHDDLESDDDSMASDASSGPSHQHYGRDYGLEGLKQVVVEDENNKYCLEKKENKTMENEGKNVEKKEMIFVDGKGKSSVHVGGGKVRKNYLVGGKKGV</sequence>
<dbReference type="PANTHER" id="PTHR33347">
    <property type="entry name" value="OSJNBA0091C07.3 PROTEIN"/>
    <property type="match status" value="1"/>
</dbReference>
<evidence type="ECO:0000256" key="4">
    <source>
        <dbReference type="ARBA" id="ARBA00022864"/>
    </source>
</evidence>
<dbReference type="PANTHER" id="PTHR33347:SF62">
    <property type="match status" value="1"/>
</dbReference>
<feature type="compositionally biased region" description="Acidic residues" evidence="7">
    <location>
        <begin position="29"/>
        <end position="52"/>
    </location>
</feature>
<accession>A0A1S2YR72</accession>
<evidence type="ECO:0000256" key="1">
    <source>
        <dbReference type="ARBA" id="ARBA00004496"/>
    </source>
</evidence>
<dbReference type="PaxDb" id="3827-XP_004508641.1"/>
<dbReference type="GO" id="GO:0009691">
    <property type="term" value="P:cytokinin biosynthetic process"/>
    <property type="evidence" value="ECO:0007669"/>
    <property type="project" value="UniProtKB-KW"/>
</dbReference>
<proteinExistence type="inferred from homology"/>
<dbReference type="STRING" id="3827.A0A1S2YR72"/>
<dbReference type="OrthoDB" id="1738616at2759"/>
<dbReference type="GO" id="GO:0005737">
    <property type="term" value="C:cytoplasm"/>
    <property type="evidence" value="ECO:0007669"/>
    <property type="project" value="UniProtKB-SubCell"/>
</dbReference>
<keyword evidence="8" id="KW-1185">Reference proteome</keyword>
<dbReference type="KEGG" id="cam:101503332"/>
<comment type="similarity">
    <text evidence="6">Belongs to the SOFL plant protein family.</text>
</comment>
<dbReference type="RefSeq" id="XP_004508641.1">
    <property type="nucleotide sequence ID" value="XM_004508584.3"/>
</dbReference>
<evidence type="ECO:0000256" key="7">
    <source>
        <dbReference type="SAM" id="MobiDB-lite"/>
    </source>
</evidence>